<sequence length="54" mass="6073">MARQCRHVSADEVRAMICADCGKELQDTEVYVCESCDQEQRKFIDSVSGEDDDG</sequence>
<evidence type="ECO:0000313" key="1">
    <source>
        <dbReference type="EMBL" id="QGH63410.1"/>
    </source>
</evidence>
<name>A0A5Q2VH91_SERPR</name>
<reference evidence="1 2" key="1">
    <citation type="submission" date="2019-11" db="EMBL/GenBank/DDBJ databases">
        <title>The Phosphoenolpyruvate Phosphotransferase System Regulates Serratia proteamaculans 336X Biofilm Formation and Wheat Roots colonization.</title>
        <authorList>
            <person name="Liu F."/>
        </authorList>
    </citation>
    <scope>NUCLEOTIDE SEQUENCE [LARGE SCALE GENOMIC DNA]</scope>
    <source>
        <strain evidence="1 2">336X</strain>
    </source>
</reference>
<dbReference type="AlphaFoldDB" id="A0A5Q2VH91"/>
<dbReference type="Proteomes" id="UP000381260">
    <property type="component" value="Chromosome"/>
</dbReference>
<organism evidence="1 2">
    <name type="scientific">Serratia proteamaculans</name>
    <dbReference type="NCBI Taxonomy" id="28151"/>
    <lineage>
        <taxon>Bacteria</taxon>
        <taxon>Pseudomonadati</taxon>
        <taxon>Pseudomonadota</taxon>
        <taxon>Gammaproteobacteria</taxon>
        <taxon>Enterobacterales</taxon>
        <taxon>Yersiniaceae</taxon>
        <taxon>Serratia</taxon>
    </lineage>
</organism>
<gene>
    <name evidence="1" type="ORF">GHV41_22325</name>
</gene>
<accession>A0A5Q2VH91</accession>
<protein>
    <submittedName>
        <fullName evidence="1">Protein ninF</fullName>
    </submittedName>
</protein>
<proteinExistence type="predicted"/>
<evidence type="ECO:0000313" key="2">
    <source>
        <dbReference type="Proteomes" id="UP000381260"/>
    </source>
</evidence>
<dbReference type="EMBL" id="CP045913">
    <property type="protein sequence ID" value="QGH63410.1"/>
    <property type="molecule type" value="Genomic_DNA"/>
</dbReference>